<protein>
    <submittedName>
        <fullName evidence="1">Uncharacterized protein</fullName>
    </submittedName>
</protein>
<dbReference type="RefSeq" id="WP_377429806.1">
    <property type="nucleotide sequence ID" value="NZ_JBHSPR010000044.1"/>
</dbReference>
<sequence length="110" mass="13197">MTDSWQRQMERDAFRICWPDDTLGPNDSVKIEMNWHDAVEGYRWSSWTWESGEDARATITVTWVRKWHDPRQDAPGSRVYWGVYDPSNQYREYSGQEAVDFFLRLMRGND</sequence>
<dbReference type="EMBL" id="JBHSPR010000044">
    <property type="protein sequence ID" value="MFC6021527.1"/>
    <property type="molecule type" value="Genomic_DNA"/>
</dbReference>
<proteinExistence type="predicted"/>
<evidence type="ECO:0000313" key="1">
    <source>
        <dbReference type="EMBL" id="MFC6021527.1"/>
    </source>
</evidence>
<organism evidence="1 2">
    <name type="scientific">Plantactinospora solaniradicis</name>
    <dbReference type="NCBI Taxonomy" id="1723736"/>
    <lineage>
        <taxon>Bacteria</taxon>
        <taxon>Bacillati</taxon>
        <taxon>Actinomycetota</taxon>
        <taxon>Actinomycetes</taxon>
        <taxon>Micromonosporales</taxon>
        <taxon>Micromonosporaceae</taxon>
        <taxon>Plantactinospora</taxon>
    </lineage>
</organism>
<evidence type="ECO:0000313" key="2">
    <source>
        <dbReference type="Proteomes" id="UP001596203"/>
    </source>
</evidence>
<keyword evidence="2" id="KW-1185">Reference proteome</keyword>
<gene>
    <name evidence="1" type="ORF">ACFP2T_35835</name>
</gene>
<dbReference type="Proteomes" id="UP001596203">
    <property type="component" value="Unassembled WGS sequence"/>
</dbReference>
<reference evidence="2" key="1">
    <citation type="journal article" date="2019" name="Int. J. Syst. Evol. Microbiol.">
        <title>The Global Catalogue of Microorganisms (GCM) 10K type strain sequencing project: providing services to taxonomists for standard genome sequencing and annotation.</title>
        <authorList>
            <consortium name="The Broad Institute Genomics Platform"/>
            <consortium name="The Broad Institute Genome Sequencing Center for Infectious Disease"/>
            <person name="Wu L."/>
            <person name="Ma J."/>
        </authorList>
    </citation>
    <scope>NUCLEOTIDE SEQUENCE [LARGE SCALE GENOMIC DNA]</scope>
    <source>
        <strain evidence="2">ZS-35-S2</strain>
    </source>
</reference>
<accession>A0ABW1KIE1</accession>
<name>A0ABW1KIE1_9ACTN</name>
<comment type="caution">
    <text evidence="1">The sequence shown here is derived from an EMBL/GenBank/DDBJ whole genome shotgun (WGS) entry which is preliminary data.</text>
</comment>